<dbReference type="RefSeq" id="WP_182670179.1">
    <property type="nucleotide sequence ID" value="NZ_JACHTE010000009.1"/>
</dbReference>
<dbReference type="NCBIfam" id="TIGR02099">
    <property type="entry name" value="YhdP family protein"/>
    <property type="match status" value="1"/>
</dbReference>
<comment type="caution">
    <text evidence="2">The sequence shown here is derived from an EMBL/GenBank/DDBJ whole genome shotgun (WGS) entry which is preliminary data.</text>
</comment>
<keyword evidence="3" id="KW-1185">Reference proteome</keyword>
<dbReference type="InterPro" id="IPR011836">
    <property type="entry name" value="YhdP"/>
</dbReference>
<feature type="domain" description="YhdP central" evidence="1">
    <location>
        <begin position="9"/>
        <end position="1263"/>
    </location>
</feature>
<sequence>MPTPLRRRMRLARRGLVYGVAVVLVLVAVLLGAVSQVLPLVERHPERVAAWLSGKAGRPVAFDGMRTAWTRRGPLLELENLRIGEPGEALEVGDAEMLVSVYAGLLPGQALSELRLRGLSLRLERDAQGRWHVRGLPGQQRSAEEVFGMLESLGELQVIDGRLRLLAPGLGIDAEVPRIQLRLQVDHDTVRAAVRAWPQDSAKPVNATLSLERRGGGGRAYVGADEVDLAEWSPLLRAFGVAVASGHGRAEAWARLSGSRIVEVTARCDLAAVSLVEVAGHAGTPVTIDQADALVRWQLVEGGWRFDAPRLALDTGGARHSFDGLQVAGGRRYGLAAERIDLAPLVPVLALSPRVPVPLREWLRSARPRMTLRDVELAGEAGGAMRFAADVEGFGFEVVGDAPALSGLGGHLRGDASGFAFVPDDHAPVLFDWPSGFGVEHRVRLQGALAGWRGPTGWELATPGLRVDGGSFGTDLRGGLVWQGDGSRPRIDVAARIDTARVTVAKGFWVRHRMPAPAVEWLDNALVDGTVRDGRAVLSGDLDDWPFLAQDGLFEARARIEEGVVAFQPGWPALEGFEADVRFAGDGFSATGSGELEGLRVARVEAGIDHYQGGRLAVDADARGDAGALLDVLRASPLRTHAGDTLDHLSARGDARVDFGLRLPLVAGQPMQLGGRVDLAGAVLGDSRWNLRFEHVSGRGRFDRNGFQTDGLSVVHEGQPGTLSLRAGEGHVQDAGHAFEGRLEATLDARDLLARAPDLAWLAPHVHGRSPWRIGVDVPQGQGAGSGVRLTLDSALVGTAFELPEPMRKPAGEALPVQVDTSLPWGTGDVSVGFGDRLALRARSTGGRSGVRVVLGAGRVDEAPPAQGLRVSGHAERLDAIDWIAFSRGGGDGALSLAGVDVTAGQLHLLGGRFPDTRVQVSAGGDGQWNVVATGDALNGRLAVPRGERAPISGHFERVYWMPQPKGAVPPAASAAGSDATPAAAGGTTAGVVAAQTFDPAAVPALDFEVDALRIKQADLGRASFRSRPEGDGMRIETLTTEAPLHAIDVDGLWRGQGQYARTRMSASVRSADFGALFEGLGLGGRTEGGEGTLRLDASWPGSPADFSAKALEGRLAVDAQDGALLEVEPGAGRVLGLLSVAQLPRRLMLDFGDLFSKGFAYNRVDGGIVFAAGRAHSDALRIDGPAADIDLRGSADLRAETFDQTIEVRPKAGNLLTAVGAIAGGPVGAAIGAAANAVLEKPLGDITAKTYHVTGPWKSPHVEVVTREVRRASDAPVPSG</sequence>
<dbReference type="EMBL" id="JACHTE010000009">
    <property type="protein sequence ID" value="MBB1089403.1"/>
    <property type="molecule type" value="Genomic_DNA"/>
</dbReference>
<dbReference type="PANTHER" id="PTHR38690:SF1">
    <property type="entry name" value="PROTEASE"/>
    <property type="match status" value="1"/>
</dbReference>
<dbReference type="Pfam" id="PF13116">
    <property type="entry name" value="YhdP"/>
    <property type="match status" value="1"/>
</dbReference>
<evidence type="ECO:0000313" key="2">
    <source>
        <dbReference type="EMBL" id="MBB1089403.1"/>
    </source>
</evidence>
<dbReference type="PANTHER" id="PTHR38690">
    <property type="entry name" value="PROTEASE-RELATED"/>
    <property type="match status" value="1"/>
</dbReference>
<evidence type="ECO:0000259" key="1">
    <source>
        <dbReference type="Pfam" id="PF13116"/>
    </source>
</evidence>
<gene>
    <name evidence="2" type="ORF">H4F99_13035</name>
</gene>
<dbReference type="InterPro" id="IPR025263">
    <property type="entry name" value="YhdP_central"/>
</dbReference>
<reference evidence="2 3" key="1">
    <citation type="submission" date="2020-07" db="EMBL/GenBank/DDBJ databases">
        <authorList>
            <person name="Xu S."/>
            <person name="Li A."/>
        </authorList>
    </citation>
    <scope>NUCLEOTIDE SEQUENCE [LARGE SCALE GENOMIC DNA]</scope>
    <source>
        <strain evidence="2 3">SG-8</strain>
    </source>
</reference>
<organism evidence="2 3">
    <name type="scientific">Marilutibacter penaei</name>
    <dbReference type="NCBI Taxonomy" id="2759900"/>
    <lineage>
        <taxon>Bacteria</taxon>
        <taxon>Pseudomonadati</taxon>
        <taxon>Pseudomonadota</taxon>
        <taxon>Gammaproteobacteria</taxon>
        <taxon>Lysobacterales</taxon>
        <taxon>Lysobacteraceae</taxon>
        <taxon>Marilutibacter</taxon>
    </lineage>
</organism>
<name>A0A7W3YFE6_9GAMM</name>
<protein>
    <submittedName>
        <fullName evidence="2">TIGR02099 family protein</fullName>
    </submittedName>
</protein>
<evidence type="ECO:0000313" key="3">
    <source>
        <dbReference type="Proteomes" id="UP000552587"/>
    </source>
</evidence>
<proteinExistence type="predicted"/>
<accession>A0A7W3YFE6</accession>
<dbReference type="Proteomes" id="UP000552587">
    <property type="component" value="Unassembled WGS sequence"/>
</dbReference>